<comment type="caution">
    <text evidence="2">The sequence shown here is derived from an EMBL/GenBank/DDBJ whole genome shotgun (WGS) entry which is preliminary data.</text>
</comment>
<reference evidence="2 3" key="1">
    <citation type="submission" date="2020-12" db="EMBL/GenBank/DDBJ databases">
        <title>Pseudomonas schmalbachii sp. nov. isolated from millipede gut.</title>
        <authorList>
            <person name="Shelomi M."/>
        </authorList>
    </citation>
    <scope>NUCLEOTIDE SEQUENCE [LARGE SCALE GENOMIC DNA]</scope>
    <source>
        <strain evidence="2 3">Milli4</strain>
    </source>
</reference>
<gene>
    <name evidence="2" type="ORF">JFY56_11615</name>
</gene>
<evidence type="ECO:0000313" key="3">
    <source>
        <dbReference type="Proteomes" id="UP000669060"/>
    </source>
</evidence>
<evidence type="ECO:0000313" key="2">
    <source>
        <dbReference type="EMBL" id="MBO3275872.1"/>
    </source>
</evidence>
<organism evidence="2 3">
    <name type="scientific">Pseudomonas schmalbachii</name>
    <dbReference type="NCBI Taxonomy" id="2816993"/>
    <lineage>
        <taxon>Bacteria</taxon>
        <taxon>Pseudomonadati</taxon>
        <taxon>Pseudomonadota</taxon>
        <taxon>Gammaproteobacteria</taxon>
        <taxon>Pseudomonadales</taxon>
        <taxon>Pseudomonadaceae</taxon>
        <taxon>Pseudomonas</taxon>
    </lineage>
</organism>
<dbReference type="EMBL" id="JAELYA010000004">
    <property type="protein sequence ID" value="MBO3275872.1"/>
    <property type="molecule type" value="Genomic_DNA"/>
</dbReference>
<name>A0ABS3TQD1_9PSED</name>
<feature type="domain" description="YjiS-like" evidence="1">
    <location>
        <begin position="24"/>
        <end position="59"/>
    </location>
</feature>
<keyword evidence="3" id="KW-1185">Reference proteome</keyword>
<protein>
    <submittedName>
        <fullName evidence="2">DUF1127 domain-containing protein</fullName>
    </submittedName>
</protein>
<dbReference type="Pfam" id="PF06568">
    <property type="entry name" value="YjiS-like"/>
    <property type="match status" value="1"/>
</dbReference>
<evidence type="ECO:0000259" key="1">
    <source>
        <dbReference type="Pfam" id="PF06568"/>
    </source>
</evidence>
<dbReference type="InterPro" id="IPR009506">
    <property type="entry name" value="YjiS-like"/>
</dbReference>
<accession>A0ABS3TQD1</accession>
<proteinExistence type="predicted"/>
<dbReference type="Proteomes" id="UP000669060">
    <property type="component" value="Unassembled WGS sequence"/>
</dbReference>
<dbReference type="RefSeq" id="WP_208313867.1">
    <property type="nucleotide sequence ID" value="NZ_JAELYA010000004.1"/>
</dbReference>
<sequence>MELKLVATYPAPPLNAPRRLASTLFRLLHQWRQNARTRRQLAELDARLLSDIGISHSDRQEEISKPFWR</sequence>